<dbReference type="Pfam" id="PF12722">
    <property type="entry name" value="Hid1"/>
    <property type="match status" value="2"/>
</dbReference>
<dbReference type="EMBL" id="JARTCD010000009">
    <property type="protein sequence ID" value="KAJ8661149.1"/>
    <property type="molecule type" value="Genomic_DNA"/>
</dbReference>
<reference evidence="2 3" key="1">
    <citation type="submission" date="2023-03" db="EMBL/GenBank/DDBJ databases">
        <title>Genome sequence of Lichtheimia ornata CBS 291.66.</title>
        <authorList>
            <person name="Mohabir J.T."/>
            <person name="Shea T.P."/>
            <person name="Kurbessoian T."/>
            <person name="Berby B."/>
            <person name="Fontaine J."/>
            <person name="Livny J."/>
            <person name="Gnirke A."/>
            <person name="Stajich J.E."/>
            <person name="Cuomo C.A."/>
        </authorList>
    </citation>
    <scope>NUCLEOTIDE SEQUENCE [LARGE SCALE GENOMIC DNA]</scope>
    <source>
        <strain evidence="2">CBS 291.66</strain>
    </source>
</reference>
<dbReference type="Proteomes" id="UP001234581">
    <property type="component" value="Unassembled WGS sequence"/>
</dbReference>
<comment type="caution">
    <text evidence="2">The sequence shown here is derived from an EMBL/GenBank/DDBJ whole genome shotgun (WGS) entry which is preliminary data.</text>
</comment>
<accession>A0AAD7V806</accession>
<feature type="region of interest" description="Disordered" evidence="1">
    <location>
        <begin position="641"/>
        <end position="749"/>
    </location>
</feature>
<dbReference type="GO" id="GO:0000138">
    <property type="term" value="C:Golgi trans cisterna"/>
    <property type="evidence" value="ECO:0007669"/>
    <property type="project" value="TreeGrafter"/>
</dbReference>
<organism evidence="2 3">
    <name type="scientific">Lichtheimia ornata</name>
    <dbReference type="NCBI Taxonomy" id="688661"/>
    <lineage>
        <taxon>Eukaryota</taxon>
        <taxon>Fungi</taxon>
        <taxon>Fungi incertae sedis</taxon>
        <taxon>Mucoromycota</taxon>
        <taxon>Mucoromycotina</taxon>
        <taxon>Mucoromycetes</taxon>
        <taxon>Mucorales</taxon>
        <taxon>Lichtheimiaceae</taxon>
        <taxon>Lichtheimia</taxon>
    </lineage>
</organism>
<dbReference type="PANTHER" id="PTHR21575:SF12">
    <property type="entry name" value="PROTEIN HID1"/>
    <property type="match status" value="1"/>
</dbReference>
<evidence type="ECO:0008006" key="4">
    <source>
        <dbReference type="Google" id="ProtNLM"/>
    </source>
</evidence>
<dbReference type="InterPro" id="IPR026705">
    <property type="entry name" value="Hid-1/Ecm30"/>
</dbReference>
<name>A0AAD7V806_9FUNG</name>
<evidence type="ECO:0000313" key="2">
    <source>
        <dbReference type="EMBL" id="KAJ8661149.1"/>
    </source>
</evidence>
<keyword evidence="3" id="KW-1185">Reference proteome</keyword>
<dbReference type="GeneID" id="83210310"/>
<dbReference type="GO" id="GO:0016020">
    <property type="term" value="C:membrane"/>
    <property type="evidence" value="ECO:0007669"/>
    <property type="project" value="TreeGrafter"/>
</dbReference>
<feature type="region of interest" description="Disordered" evidence="1">
    <location>
        <begin position="134"/>
        <end position="155"/>
    </location>
</feature>
<evidence type="ECO:0000313" key="3">
    <source>
        <dbReference type="Proteomes" id="UP001234581"/>
    </source>
</evidence>
<sequence>MGATDSKLAFRKGVFRLFEEQHIPATADDYWSLFWTLPESLDDVYSLIGASDIRRARDSSRENIETLIDKLLDHMSSIVDAPNFPATPNSIQHLLNCCRVFSRIIPYIFENPQSAEWEDKIFWVPRSVERRVVPEANSTDNEDQTQKTQPQYDTLPPRGEVLMSLTLKCLFLAGFTLPPNMATADGKVNYVIWESGVGSSTPIGSSRENDMHRIEVLRLLIVLLSRSMYVPPSQVLSKEDRWLHYIVAKTERKVVLALLCSTLNTACKYNPLGWGVPYNHMMFTDVREQLVVMCLRVLLVILDYHSPRVAHTMRQMDQTVTTPPADIVESFEHLDIKDPEKRQLAEKQAAEAAAAANEDEANRAASALDDTSDNAFKHYLSKLHRAQDFQFLIDGIYRILSNPMQANNTYLPGSTKRVRCHVEMMMLCWKLLETNSRFRSYLMETERALDLMVVLVYYAMTNKTDPAQVGLVRMCAFILQTLSSDRTFGVKLNRPFDGHSSLPASVRIPAFHGTYADYLIVSIFTLIATSRGALSTLYPALILTIANISPYLKHLSVTSSSKLVALFGSMSAPGFILADEANHRLVGYLVETFDNIIQYQYSDNPNLVYAIVRNNTRFEKLRDFTLDGAIAEVERIRQLKEEKLRQSNNPAATPNTTTKPSGEENQTSEAAPTSGGSGGDTSKSSNSDAEGLSDKARGKRPESTSPQQPQSGANDHNNDTSTEGNNDTMHTPMTPTMPPRQASSTSLSSAVLPGAKNGFIPTEDWVSQWHSQLPLEPIMVLLEHLMPQVKNLCTTQSLTSDAQVLDFLRGITLVGILPHPQPIFIRKFRWGEALVIWFRSMLWGQAYVSSISDYSPWSGTQVKLFQIKQQLTANTAAANSNNNASSPNAPPPPPMDATSPQPTAATTPQQQQ</sequence>
<dbReference type="GO" id="GO:0005797">
    <property type="term" value="C:Golgi medial cisterna"/>
    <property type="evidence" value="ECO:0007669"/>
    <property type="project" value="TreeGrafter"/>
</dbReference>
<proteinExistence type="predicted"/>
<feature type="region of interest" description="Disordered" evidence="1">
    <location>
        <begin position="875"/>
        <end position="912"/>
    </location>
</feature>
<feature type="compositionally biased region" description="Polar residues" evidence="1">
    <location>
        <begin position="703"/>
        <end position="727"/>
    </location>
</feature>
<evidence type="ECO:0000256" key="1">
    <source>
        <dbReference type="SAM" id="MobiDB-lite"/>
    </source>
</evidence>
<feature type="compositionally biased region" description="Low complexity" evidence="1">
    <location>
        <begin position="648"/>
        <end position="658"/>
    </location>
</feature>
<protein>
    <recommendedName>
        <fullName evidence="4">High-temperature-induced dauer-formation protein</fullName>
    </recommendedName>
</protein>
<feature type="compositionally biased region" description="Low complexity" evidence="1">
    <location>
        <begin position="875"/>
        <end position="887"/>
    </location>
</feature>
<gene>
    <name evidence="2" type="ORF">O0I10_002896</name>
</gene>
<dbReference type="RefSeq" id="XP_058346062.1">
    <property type="nucleotide sequence ID" value="XM_058482973.1"/>
</dbReference>
<dbReference type="AlphaFoldDB" id="A0AAD7V806"/>
<feature type="compositionally biased region" description="Basic and acidic residues" evidence="1">
    <location>
        <begin position="692"/>
        <end position="702"/>
    </location>
</feature>
<feature type="compositionally biased region" description="Polar residues" evidence="1">
    <location>
        <begin position="659"/>
        <end position="671"/>
    </location>
</feature>
<dbReference type="PANTHER" id="PTHR21575">
    <property type="entry name" value="PROTEIN HID1"/>
    <property type="match status" value="1"/>
</dbReference>
<feature type="compositionally biased region" description="Low complexity" evidence="1">
    <location>
        <begin position="897"/>
        <end position="912"/>
    </location>
</feature>